<dbReference type="EMBL" id="CP048838">
    <property type="protein sequence ID" value="QJA03976.1"/>
    <property type="molecule type" value="Genomic_DNA"/>
</dbReference>
<name>A0AAP9SGJ7_CLOIN</name>
<sequence>MKTLVKIFNKKGQRVIIGCLDVSGTLWVNRADLPAGIYNCVEYAYQRIPRRLKKSFKVRDPRYNDKVKKKSTGEISS</sequence>
<dbReference type="RefSeq" id="WP_002605715.1">
    <property type="nucleotide sequence ID" value="NZ_JAJTIM010000083.1"/>
</dbReference>
<evidence type="ECO:0000313" key="2">
    <source>
        <dbReference type="Proteomes" id="UP000503330"/>
    </source>
</evidence>
<accession>A0AAP9SGJ7</accession>
<dbReference type="AlphaFoldDB" id="A0AAP9SGJ7"/>
<proteinExistence type="predicted"/>
<dbReference type="Proteomes" id="UP000503330">
    <property type="component" value="Chromosome"/>
</dbReference>
<evidence type="ECO:0000313" key="1">
    <source>
        <dbReference type="EMBL" id="QJA03976.1"/>
    </source>
</evidence>
<organism evidence="1 2">
    <name type="scientific">Clostridium innocuum</name>
    <dbReference type="NCBI Taxonomy" id="1522"/>
    <lineage>
        <taxon>Bacteria</taxon>
        <taxon>Bacillati</taxon>
        <taxon>Bacillota</taxon>
        <taxon>Clostridia</taxon>
        <taxon>Eubacteriales</taxon>
        <taxon>Clostridiaceae</taxon>
        <taxon>Clostridium</taxon>
    </lineage>
</organism>
<protein>
    <submittedName>
        <fullName evidence="1">Uncharacterized protein</fullName>
    </submittedName>
</protein>
<reference evidence="1 2" key="1">
    <citation type="submission" date="2020-02" db="EMBL/GenBank/DDBJ databases">
        <authorList>
            <person name="Kociolek L.K."/>
            <person name="Ozer E.A."/>
        </authorList>
    </citation>
    <scope>NUCLEOTIDE SEQUENCE [LARGE SCALE GENOMIC DNA]</scope>
    <source>
        <strain evidence="1 2">ATCC 14501</strain>
    </source>
</reference>
<gene>
    <name evidence="1" type="ORF">G4D54_16770</name>
</gene>